<feature type="transmembrane region" description="Helical" evidence="6">
    <location>
        <begin position="304"/>
        <end position="327"/>
    </location>
</feature>
<dbReference type="GO" id="GO:0005525">
    <property type="term" value="F:GTP binding"/>
    <property type="evidence" value="ECO:0007669"/>
    <property type="project" value="UniProtKB-KW"/>
</dbReference>
<keyword evidence="6" id="KW-0812">Transmembrane</keyword>
<dbReference type="GO" id="GO:0005886">
    <property type="term" value="C:plasma membrane"/>
    <property type="evidence" value="ECO:0007669"/>
    <property type="project" value="TreeGrafter"/>
</dbReference>
<dbReference type="GO" id="GO:1902201">
    <property type="term" value="P:negative regulation of bacterial-type flagellum-dependent cell motility"/>
    <property type="evidence" value="ECO:0007669"/>
    <property type="project" value="TreeGrafter"/>
</dbReference>
<dbReference type="InterPro" id="IPR033420">
    <property type="entry name" value="GAPES1"/>
</dbReference>
<evidence type="ECO:0000256" key="5">
    <source>
        <dbReference type="ARBA" id="ARBA00034247"/>
    </source>
</evidence>
<dbReference type="PANTHER" id="PTHR45138:SF22">
    <property type="entry name" value="DIGUANYLATE CYCLASE DGCJ-RELATED"/>
    <property type="match status" value="1"/>
</dbReference>
<accession>A0A285B2K5</accession>
<dbReference type="CDD" id="cd18773">
    <property type="entry name" value="PDC1_HK_sensor"/>
    <property type="match status" value="1"/>
</dbReference>
<evidence type="ECO:0000256" key="3">
    <source>
        <dbReference type="ARBA" id="ARBA00012528"/>
    </source>
</evidence>
<protein>
    <recommendedName>
        <fullName evidence="3">diguanylate cyclase</fullName>
        <ecNumber evidence="3">2.7.7.65</ecNumber>
    </recommendedName>
</protein>
<dbReference type="Proteomes" id="UP000220639">
    <property type="component" value="Unassembled WGS sequence"/>
</dbReference>
<dbReference type="PANTHER" id="PTHR45138">
    <property type="entry name" value="REGULATORY COMPONENTS OF SENSORY TRANSDUCTION SYSTEM"/>
    <property type="match status" value="1"/>
</dbReference>
<proteinExistence type="predicted"/>
<feature type="domain" description="GGDEF" evidence="7">
    <location>
        <begin position="371"/>
        <end position="500"/>
    </location>
</feature>
<dbReference type="InterPro" id="IPR049828">
    <property type="entry name" value="DgcJ_diguan"/>
</dbReference>
<dbReference type="Pfam" id="PF00990">
    <property type="entry name" value="GGDEF"/>
    <property type="match status" value="1"/>
</dbReference>
<keyword evidence="4" id="KW-0547">Nucleotide-binding</keyword>
<dbReference type="SUPFAM" id="SSF55073">
    <property type="entry name" value="Nucleotide cyclase"/>
    <property type="match status" value="1"/>
</dbReference>
<gene>
    <name evidence="8" type="primary">yeaJ</name>
    <name evidence="8" type="ORF">KOSB73_240273</name>
</gene>
<dbReference type="NCBIfam" id="NF040885">
    <property type="entry name" value="diguan_DgcJ"/>
    <property type="match status" value="1"/>
</dbReference>
<evidence type="ECO:0000313" key="8">
    <source>
        <dbReference type="EMBL" id="SNU35106.1"/>
    </source>
</evidence>
<dbReference type="InterPro" id="IPR000160">
    <property type="entry name" value="GGDEF_dom"/>
</dbReference>
<keyword evidence="6" id="KW-0472">Membrane</keyword>
<dbReference type="InterPro" id="IPR043128">
    <property type="entry name" value="Rev_trsase/Diguanyl_cyclase"/>
</dbReference>
<comment type="catalytic activity">
    <reaction evidence="5">
        <text>2 GTP = 3',3'-c-di-GMP + 2 diphosphate</text>
        <dbReference type="Rhea" id="RHEA:24898"/>
        <dbReference type="ChEBI" id="CHEBI:33019"/>
        <dbReference type="ChEBI" id="CHEBI:37565"/>
        <dbReference type="ChEBI" id="CHEBI:58805"/>
        <dbReference type="EC" id="2.7.7.65"/>
    </reaction>
</comment>
<evidence type="ECO:0000313" key="9">
    <source>
        <dbReference type="Proteomes" id="UP000220639"/>
    </source>
</evidence>
<sequence>MKLQNKLLRYFISAGVVVLTSSFLVYELVASHRDMSEYMRYIIEKGESAFLYDKYQNQLVISQVARKLDTHPTAEKAQQACASVENKGKVFGLNIAGHTFPGLHGTLSTTQASCGPWINALPALQAFDAAIAQSDMNSALNAATFKSDKRFRYYLDLDNKYAYFYSPIEIKSNPVANWDFLHDSKLGITQNSLNGLLRGRTLISSIYADALTGQNILSFLTPVYHRDRLKGIVMVDVTRHDIEKLLYTADRPLVWRYLDITLTDSDSTSEIRVHRSNTHFFSYAHHSQKVAENLHIALSLDMTYFLLSSWKLFLFYLISTGVLLHLVRMHFRLYIDVFKENISDSLTGLYNRKILSSLLESRMQKLTEQGVNIVFMALDCDRLKYLNDTWGHDEGDRAIVLLAQSISAAIRKSDYGIRLGGDEFFLILIDYEEQEAQNIPERIRQHLRVIDINRRVNFSWGACSMAPGDSLADVMKIADARLYENKKQKKYPYPGREEES</sequence>
<evidence type="ECO:0000256" key="4">
    <source>
        <dbReference type="ARBA" id="ARBA00023134"/>
    </source>
</evidence>
<comment type="cofactor">
    <cofactor evidence="1">
        <name>Mg(2+)</name>
        <dbReference type="ChEBI" id="CHEBI:18420"/>
    </cofactor>
</comment>
<dbReference type="CDD" id="cd01949">
    <property type="entry name" value="GGDEF"/>
    <property type="match status" value="1"/>
</dbReference>
<dbReference type="AlphaFoldDB" id="A0A285B2K5"/>
<dbReference type="InterPro" id="IPR029787">
    <property type="entry name" value="Nucleotide_cyclase"/>
</dbReference>
<evidence type="ECO:0000256" key="2">
    <source>
        <dbReference type="ARBA" id="ARBA00004665"/>
    </source>
</evidence>
<organism evidence="8 9">
    <name type="scientific">Klebsiella grimontii</name>
    <dbReference type="NCBI Taxonomy" id="2058152"/>
    <lineage>
        <taxon>Bacteria</taxon>
        <taxon>Pseudomonadati</taxon>
        <taxon>Pseudomonadota</taxon>
        <taxon>Gammaproteobacteria</taxon>
        <taxon>Enterobacterales</taxon>
        <taxon>Enterobacteriaceae</taxon>
        <taxon>Klebsiella/Raoultella group</taxon>
        <taxon>Klebsiella</taxon>
    </lineage>
</organism>
<keyword evidence="6" id="KW-1133">Transmembrane helix</keyword>
<keyword evidence="4" id="KW-0342">GTP-binding</keyword>
<dbReference type="SMART" id="SM00267">
    <property type="entry name" value="GGDEF"/>
    <property type="match status" value="1"/>
</dbReference>
<comment type="pathway">
    <text evidence="2">Purine metabolism; 3',5'-cyclic di-GMP biosynthesis.</text>
</comment>
<reference evidence="9" key="1">
    <citation type="submission" date="2017-08" db="EMBL/GenBank/DDBJ databases">
        <authorList>
            <person name="Brisse S."/>
        </authorList>
    </citation>
    <scope>NUCLEOTIDE SEQUENCE [LARGE SCALE GENOMIC DNA]</scope>
    <source>
        <strain evidence="9">06D021</strain>
    </source>
</reference>
<dbReference type="EC" id="2.7.7.65" evidence="3"/>
<evidence type="ECO:0000256" key="6">
    <source>
        <dbReference type="SAM" id="Phobius"/>
    </source>
</evidence>
<dbReference type="PROSITE" id="PS50887">
    <property type="entry name" value="GGDEF"/>
    <property type="match status" value="1"/>
</dbReference>
<name>A0A285B2K5_9ENTR</name>
<dbReference type="NCBIfam" id="TIGR00254">
    <property type="entry name" value="GGDEF"/>
    <property type="match status" value="1"/>
</dbReference>
<feature type="transmembrane region" description="Helical" evidence="6">
    <location>
        <begin position="7"/>
        <end position="26"/>
    </location>
</feature>
<dbReference type="Gene3D" id="3.30.70.270">
    <property type="match status" value="1"/>
</dbReference>
<dbReference type="EMBL" id="FZTC01000017">
    <property type="protein sequence ID" value="SNU35106.1"/>
    <property type="molecule type" value="Genomic_DNA"/>
</dbReference>
<evidence type="ECO:0000259" key="7">
    <source>
        <dbReference type="PROSITE" id="PS50887"/>
    </source>
</evidence>
<dbReference type="RefSeq" id="WP_098140593.1">
    <property type="nucleotide sequence ID" value="NZ_CBCSJA010000012.1"/>
</dbReference>
<dbReference type="Pfam" id="PF17155">
    <property type="entry name" value="GAPES1"/>
    <property type="match status" value="1"/>
</dbReference>
<evidence type="ECO:0000256" key="1">
    <source>
        <dbReference type="ARBA" id="ARBA00001946"/>
    </source>
</evidence>
<dbReference type="GO" id="GO:0043709">
    <property type="term" value="P:cell adhesion involved in single-species biofilm formation"/>
    <property type="evidence" value="ECO:0007669"/>
    <property type="project" value="TreeGrafter"/>
</dbReference>
<dbReference type="InterPro" id="IPR050469">
    <property type="entry name" value="Diguanylate_Cyclase"/>
</dbReference>
<dbReference type="GO" id="GO:0052621">
    <property type="term" value="F:diguanylate cyclase activity"/>
    <property type="evidence" value="ECO:0007669"/>
    <property type="project" value="UniProtKB-EC"/>
</dbReference>